<dbReference type="AlphaFoldDB" id="A0A8C1Z475"/>
<evidence type="ECO:0000256" key="10">
    <source>
        <dbReference type="RuleBase" id="RU361218"/>
    </source>
</evidence>
<dbReference type="GO" id="GO:0005886">
    <property type="term" value="C:plasma membrane"/>
    <property type="evidence" value="ECO:0007669"/>
    <property type="project" value="TreeGrafter"/>
</dbReference>
<sequence>MMKRSIQMCRCFLISSNILFAMVGFGLVCLGTWVRITATFTGFYQISLKTSPFSIGVTVLVITGILITLAGVLGNLGACSFKISALNVFSGLLSFLIIINIAVGVTAFVKSGQTSDELSELYRKIYTSHERRYNETMILRLLHKTFDCCGIGESIVYESCPEGNSQKQSTFLSCPSVIQDVFNSNAPLVLVGFLGIAGLMMLALVCSVILSRYISKNPASSSGTNSQLERMHMECIGKLCSSLINN</sequence>
<evidence type="ECO:0000256" key="9">
    <source>
        <dbReference type="PIRSR" id="PIRSR002419-1"/>
    </source>
</evidence>
<dbReference type="PANTHER" id="PTHR19282">
    <property type="entry name" value="TETRASPANIN"/>
    <property type="match status" value="1"/>
</dbReference>
<dbReference type="Ensembl" id="ENSCCRT00015053800.1">
    <property type="protein sequence ID" value="ENSCCRP00015052056.1"/>
    <property type="gene ID" value="ENSCCRG00015021507.1"/>
</dbReference>
<feature type="disulfide bond" evidence="9">
    <location>
        <begin position="149"/>
        <end position="160"/>
    </location>
</feature>
<feature type="transmembrane region" description="Helical" evidence="10">
    <location>
        <begin position="188"/>
        <end position="210"/>
    </location>
</feature>
<keyword evidence="5 10" id="KW-0472">Membrane</keyword>
<accession>A0A8C1Z475</accession>
<evidence type="ECO:0000256" key="2">
    <source>
        <dbReference type="ARBA" id="ARBA00006840"/>
    </source>
</evidence>
<evidence type="ECO:0000256" key="6">
    <source>
        <dbReference type="ARBA" id="ARBA00023180"/>
    </source>
</evidence>
<comment type="subunit">
    <text evidence="7">Interacts with SLC19A2. Interacts with NTRK1/TRKA.</text>
</comment>
<evidence type="ECO:0000256" key="8">
    <source>
        <dbReference type="ARBA" id="ARBA00054958"/>
    </source>
</evidence>
<dbReference type="InterPro" id="IPR008952">
    <property type="entry name" value="Tetraspanin_EC2_sf"/>
</dbReference>
<keyword evidence="6" id="KW-0325">Glycoprotein</keyword>
<reference evidence="11" key="1">
    <citation type="submission" date="2025-08" db="UniProtKB">
        <authorList>
            <consortium name="Ensembl"/>
        </authorList>
    </citation>
    <scope>IDENTIFICATION</scope>
</reference>
<evidence type="ECO:0000313" key="12">
    <source>
        <dbReference type="Proteomes" id="UP000694700"/>
    </source>
</evidence>
<name>A0A8C1Z475_CYPCA</name>
<comment type="function">
    <text evidence="8">Structural component of specialized membrane microdomains known as tetraspanin-enriched microdomains (TERMs), which act as platforms for receptor clustering and signaling. Participates thereby in diverse biological functions such as cell signal transduction, adhesion, migration and protein trafficking. Regulates neuronal differentiation in response to NGF by facilitating NGF-mediated activation of NTRK1/TRKA receptor tyrosine kinase and subsequent downstream signaling pathways. Plays a role in the inhibition of TNFalpha-induced apoptosis. Mechanistically, inhibits the NF-kappa-B signaling pathway by blocking phosphorylation of CHUK. Also promotes the stability of the thiamine transporter 1/SLC19A2 in intestinal epithelial cells leading to an increase of thiamine uptake process.</text>
</comment>
<dbReference type="SUPFAM" id="SSF48652">
    <property type="entry name" value="Tetraspanin"/>
    <property type="match status" value="1"/>
</dbReference>
<dbReference type="PANTHER" id="PTHR19282:SF216">
    <property type="entry name" value="TETRASPANIN-1"/>
    <property type="match status" value="1"/>
</dbReference>
<dbReference type="PIRSF" id="PIRSF002419">
    <property type="entry name" value="Tetraspanin"/>
    <property type="match status" value="1"/>
</dbReference>
<dbReference type="GO" id="GO:0012505">
    <property type="term" value="C:endomembrane system"/>
    <property type="evidence" value="ECO:0007669"/>
    <property type="project" value="UniProtKB-SubCell"/>
</dbReference>
<organism evidence="11 12">
    <name type="scientific">Cyprinus carpio</name>
    <name type="common">Common carp</name>
    <dbReference type="NCBI Taxonomy" id="7962"/>
    <lineage>
        <taxon>Eukaryota</taxon>
        <taxon>Metazoa</taxon>
        <taxon>Chordata</taxon>
        <taxon>Craniata</taxon>
        <taxon>Vertebrata</taxon>
        <taxon>Euteleostomi</taxon>
        <taxon>Actinopterygii</taxon>
        <taxon>Neopterygii</taxon>
        <taxon>Teleostei</taxon>
        <taxon>Ostariophysi</taxon>
        <taxon>Cypriniformes</taxon>
        <taxon>Cyprinidae</taxon>
        <taxon>Cyprininae</taxon>
        <taxon>Cyprinus</taxon>
    </lineage>
</organism>
<dbReference type="Proteomes" id="UP000694700">
    <property type="component" value="Unplaced"/>
</dbReference>
<keyword evidence="4 10" id="KW-1133">Transmembrane helix</keyword>
<dbReference type="PRINTS" id="PR00259">
    <property type="entry name" value="TMFOUR"/>
</dbReference>
<keyword evidence="3 10" id="KW-0812">Transmembrane</keyword>
<evidence type="ECO:0000256" key="5">
    <source>
        <dbReference type="ARBA" id="ARBA00023136"/>
    </source>
</evidence>
<dbReference type="Gene3D" id="1.10.1450.10">
    <property type="entry name" value="Tetraspanin"/>
    <property type="match status" value="1"/>
</dbReference>
<protein>
    <recommendedName>
        <fullName evidence="10">Tetraspanin</fullName>
    </recommendedName>
</protein>
<dbReference type="Pfam" id="PF00335">
    <property type="entry name" value="Tetraspanin"/>
    <property type="match status" value="1"/>
</dbReference>
<evidence type="ECO:0000313" key="11">
    <source>
        <dbReference type="Ensembl" id="ENSCCRP00015052056.1"/>
    </source>
</evidence>
<evidence type="ECO:0000256" key="7">
    <source>
        <dbReference type="ARBA" id="ARBA00046464"/>
    </source>
</evidence>
<feature type="transmembrane region" description="Helical" evidence="10">
    <location>
        <begin position="85"/>
        <end position="109"/>
    </location>
</feature>
<feature type="transmembrane region" description="Helical" evidence="10">
    <location>
        <begin position="53"/>
        <end position="73"/>
    </location>
</feature>
<comment type="subcellular location">
    <subcellularLocation>
        <location evidence="1">Endomembrane system</location>
        <topology evidence="1">Multi-pass membrane protein</topology>
    </subcellularLocation>
    <subcellularLocation>
        <location evidence="10">Membrane</location>
        <topology evidence="10">Multi-pass membrane protein</topology>
    </subcellularLocation>
</comment>
<dbReference type="InterPro" id="IPR018499">
    <property type="entry name" value="Tetraspanin/Peripherin"/>
</dbReference>
<evidence type="ECO:0000256" key="4">
    <source>
        <dbReference type="ARBA" id="ARBA00022989"/>
    </source>
</evidence>
<feature type="transmembrane region" description="Helical" evidence="10">
    <location>
        <begin position="12"/>
        <end position="33"/>
    </location>
</feature>
<comment type="similarity">
    <text evidence="2 10">Belongs to the tetraspanin (TM4SF) family.</text>
</comment>
<keyword evidence="9" id="KW-1015">Disulfide bond</keyword>
<proteinExistence type="inferred from homology"/>
<evidence type="ECO:0000256" key="1">
    <source>
        <dbReference type="ARBA" id="ARBA00004127"/>
    </source>
</evidence>
<evidence type="ECO:0000256" key="3">
    <source>
        <dbReference type="ARBA" id="ARBA00022692"/>
    </source>
</evidence>
<dbReference type="InterPro" id="IPR000301">
    <property type="entry name" value="Tetraspanin_animals"/>
</dbReference>